<feature type="domain" description="CCHC-type" evidence="3">
    <location>
        <begin position="156"/>
        <end position="170"/>
    </location>
</feature>
<dbReference type="Proteomes" id="UP000008810">
    <property type="component" value="Chromosome 2"/>
</dbReference>
<accession>A0A0Q3FWS8</accession>
<feature type="compositionally biased region" description="Polar residues" evidence="2">
    <location>
        <begin position="106"/>
        <end position="132"/>
    </location>
</feature>
<gene>
    <name evidence="4" type="ORF">BRADI_2g10564v3</name>
</gene>
<protein>
    <recommendedName>
        <fullName evidence="3">CCHC-type domain-containing protein</fullName>
    </recommendedName>
</protein>
<reference evidence="4" key="2">
    <citation type="submission" date="2017-06" db="EMBL/GenBank/DDBJ databases">
        <title>WGS assembly of Brachypodium distachyon.</title>
        <authorList>
            <consortium name="The International Brachypodium Initiative"/>
            <person name="Lucas S."/>
            <person name="Harmon-Smith M."/>
            <person name="Lail K."/>
            <person name="Tice H."/>
            <person name="Grimwood J."/>
            <person name="Bruce D."/>
            <person name="Barry K."/>
            <person name="Shu S."/>
            <person name="Lindquist E."/>
            <person name="Wang M."/>
            <person name="Pitluck S."/>
            <person name="Vogel J.P."/>
            <person name="Garvin D.F."/>
            <person name="Mockler T.C."/>
            <person name="Schmutz J."/>
            <person name="Rokhsar D."/>
            <person name="Bevan M.W."/>
        </authorList>
    </citation>
    <scope>NUCLEOTIDE SEQUENCE</scope>
    <source>
        <strain evidence="4">Bd21</strain>
    </source>
</reference>
<dbReference type="EMBL" id="CM000881">
    <property type="protein sequence ID" value="KQK03904.2"/>
    <property type="molecule type" value="Genomic_DNA"/>
</dbReference>
<evidence type="ECO:0000313" key="4">
    <source>
        <dbReference type="EMBL" id="KQK03904.2"/>
    </source>
</evidence>
<dbReference type="GO" id="GO:0003676">
    <property type="term" value="F:nucleic acid binding"/>
    <property type="evidence" value="ECO:0007669"/>
    <property type="project" value="InterPro"/>
</dbReference>
<dbReference type="InterPro" id="IPR036875">
    <property type="entry name" value="Znf_CCHC_sf"/>
</dbReference>
<dbReference type="EnsemblPlants" id="KQK03904">
    <property type="protein sequence ID" value="KQK03904"/>
    <property type="gene ID" value="BRADI_2g10564v3"/>
</dbReference>
<keyword evidence="1" id="KW-0863">Zinc-finger</keyword>
<dbReference type="InterPro" id="IPR001878">
    <property type="entry name" value="Znf_CCHC"/>
</dbReference>
<name>A0A0Q3FWS8_BRADI</name>
<reference evidence="5" key="3">
    <citation type="submission" date="2018-08" db="UniProtKB">
        <authorList>
            <consortium name="EnsemblPlants"/>
        </authorList>
    </citation>
    <scope>IDENTIFICATION</scope>
    <source>
        <strain evidence="5">cv. Bd21</strain>
    </source>
</reference>
<evidence type="ECO:0000256" key="1">
    <source>
        <dbReference type="PROSITE-ProRule" id="PRU00047"/>
    </source>
</evidence>
<proteinExistence type="predicted"/>
<evidence type="ECO:0000313" key="5">
    <source>
        <dbReference type="EnsemblPlants" id="KQK03904"/>
    </source>
</evidence>
<evidence type="ECO:0000256" key="2">
    <source>
        <dbReference type="SAM" id="MobiDB-lite"/>
    </source>
</evidence>
<feature type="region of interest" description="Disordered" evidence="2">
    <location>
        <begin position="101"/>
        <end position="140"/>
    </location>
</feature>
<keyword evidence="1" id="KW-0862">Zinc</keyword>
<evidence type="ECO:0000313" key="6">
    <source>
        <dbReference type="Proteomes" id="UP000008810"/>
    </source>
</evidence>
<dbReference type="SUPFAM" id="SSF57756">
    <property type="entry name" value="Retrovirus zinc finger-like domains"/>
    <property type="match status" value="1"/>
</dbReference>
<evidence type="ECO:0000259" key="3">
    <source>
        <dbReference type="PROSITE" id="PS50158"/>
    </source>
</evidence>
<reference evidence="4 5" key="1">
    <citation type="journal article" date="2010" name="Nature">
        <title>Genome sequencing and analysis of the model grass Brachypodium distachyon.</title>
        <authorList>
            <consortium name="International Brachypodium Initiative"/>
        </authorList>
    </citation>
    <scope>NUCLEOTIDE SEQUENCE [LARGE SCALE GENOMIC DNA]</scope>
    <source>
        <strain evidence="4 5">Bd21</strain>
    </source>
</reference>
<keyword evidence="6" id="KW-1185">Reference proteome</keyword>
<dbReference type="AlphaFoldDB" id="A0A0Q3FWS8"/>
<dbReference type="PROSITE" id="PS50158">
    <property type="entry name" value="ZF_CCHC"/>
    <property type="match status" value="1"/>
</dbReference>
<dbReference type="GO" id="GO:0008270">
    <property type="term" value="F:zinc ion binding"/>
    <property type="evidence" value="ECO:0007669"/>
    <property type="project" value="UniProtKB-KW"/>
</dbReference>
<organism evidence="4">
    <name type="scientific">Brachypodium distachyon</name>
    <name type="common">Purple false brome</name>
    <name type="synonym">Trachynia distachya</name>
    <dbReference type="NCBI Taxonomy" id="15368"/>
    <lineage>
        <taxon>Eukaryota</taxon>
        <taxon>Viridiplantae</taxon>
        <taxon>Streptophyta</taxon>
        <taxon>Embryophyta</taxon>
        <taxon>Tracheophyta</taxon>
        <taxon>Spermatophyta</taxon>
        <taxon>Magnoliopsida</taxon>
        <taxon>Liliopsida</taxon>
        <taxon>Poales</taxon>
        <taxon>Poaceae</taxon>
        <taxon>BOP clade</taxon>
        <taxon>Pooideae</taxon>
        <taxon>Stipodae</taxon>
        <taxon>Brachypodieae</taxon>
        <taxon>Brachypodium</taxon>
    </lineage>
</organism>
<sequence length="178" mass="18263">MAAGYPPFNEQVPYATFGPPGNSAGYPWDPRGGFHGANPQFQGSVAGFDGRPVGQGFQFGHNCGGPGFQSARASGSVSSDIGGAIGVRPAIHVNPRMVGAGGGMDVQTSDSSSSAQMQPRSAEASGSANSDALGSGMDRSHQAVVVESGPAKVVMCYRCNVEGHTVKECKAILLQYVW</sequence>
<dbReference type="Gramene" id="KQK03904">
    <property type="protein sequence ID" value="KQK03904"/>
    <property type="gene ID" value="BRADI_2g10564v3"/>
</dbReference>
<keyword evidence="1" id="KW-0479">Metal-binding</keyword>
<dbReference type="InParanoid" id="A0A0Q3FWS8"/>